<keyword evidence="1" id="KW-0862">Zinc</keyword>
<organism evidence="3 4">
    <name type="scientific">Mya arenaria</name>
    <name type="common">Soft-shell clam</name>
    <dbReference type="NCBI Taxonomy" id="6604"/>
    <lineage>
        <taxon>Eukaryota</taxon>
        <taxon>Metazoa</taxon>
        <taxon>Spiralia</taxon>
        <taxon>Lophotrochozoa</taxon>
        <taxon>Mollusca</taxon>
        <taxon>Bivalvia</taxon>
        <taxon>Autobranchia</taxon>
        <taxon>Heteroconchia</taxon>
        <taxon>Euheterodonta</taxon>
        <taxon>Imparidentia</taxon>
        <taxon>Neoheterodontei</taxon>
        <taxon>Myida</taxon>
        <taxon>Myoidea</taxon>
        <taxon>Myidae</taxon>
        <taxon>Mya</taxon>
    </lineage>
</organism>
<gene>
    <name evidence="3" type="ORF">MAR_011545</name>
</gene>
<evidence type="ECO:0000313" key="3">
    <source>
        <dbReference type="EMBL" id="WAR25841.1"/>
    </source>
</evidence>
<proteinExistence type="predicted"/>
<dbReference type="PANTHER" id="PTHR25462:SF296">
    <property type="entry name" value="MEIOTIC P26, ISOFORM F"/>
    <property type="match status" value="1"/>
</dbReference>
<evidence type="ECO:0000313" key="4">
    <source>
        <dbReference type="Proteomes" id="UP001164746"/>
    </source>
</evidence>
<dbReference type="SUPFAM" id="SSF57845">
    <property type="entry name" value="B-box zinc-binding domain"/>
    <property type="match status" value="1"/>
</dbReference>
<dbReference type="EMBL" id="CP111025">
    <property type="protein sequence ID" value="WAR25841.1"/>
    <property type="molecule type" value="Genomic_DNA"/>
</dbReference>
<dbReference type="Gene3D" id="3.30.160.60">
    <property type="entry name" value="Classic Zinc Finger"/>
    <property type="match status" value="1"/>
</dbReference>
<dbReference type="Proteomes" id="UP001164746">
    <property type="component" value="Chromosome 14"/>
</dbReference>
<keyword evidence="4" id="KW-1185">Reference proteome</keyword>
<dbReference type="PROSITE" id="PS50119">
    <property type="entry name" value="ZF_BBOX"/>
    <property type="match status" value="2"/>
</dbReference>
<name>A0ABY7G3H2_MYAAR</name>
<dbReference type="CDD" id="cd19756">
    <property type="entry name" value="Bbox2"/>
    <property type="match status" value="1"/>
</dbReference>
<evidence type="ECO:0000256" key="1">
    <source>
        <dbReference type="PROSITE-ProRule" id="PRU00024"/>
    </source>
</evidence>
<accession>A0ABY7G3H2</accession>
<evidence type="ECO:0000259" key="2">
    <source>
        <dbReference type="PROSITE" id="PS50119"/>
    </source>
</evidence>
<feature type="domain" description="B box-type" evidence="2">
    <location>
        <begin position="63"/>
        <end position="103"/>
    </location>
</feature>
<dbReference type="InterPro" id="IPR047153">
    <property type="entry name" value="TRIM45/56/19-like"/>
</dbReference>
<keyword evidence="1" id="KW-0479">Metal-binding</keyword>
<dbReference type="Pfam" id="PF00643">
    <property type="entry name" value="zf-B_box"/>
    <property type="match status" value="1"/>
</dbReference>
<dbReference type="InterPro" id="IPR000315">
    <property type="entry name" value="Znf_B-box"/>
</dbReference>
<dbReference type="PANTHER" id="PTHR25462">
    <property type="entry name" value="BONUS, ISOFORM C-RELATED"/>
    <property type="match status" value="1"/>
</dbReference>
<feature type="domain" description="B box-type" evidence="2">
    <location>
        <begin position="118"/>
        <end position="161"/>
    </location>
</feature>
<reference evidence="3" key="1">
    <citation type="submission" date="2022-11" db="EMBL/GenBank/DDBJ databases">
        <title>Centuries of genome instability and evolution in soft-shell clam transmissible cancer (bioRxiv).</title>
        <authorList>
            <person name="Hart S.F.M."/>
            <person name="Yonemitsu M.A."/>
            <person name="Giersch R.M."/>
            <person name="Beal B.F."/>
            <person name="Arriagada G."/>
            <person name="Davis B.W."/>
            <person name="Ostrander E.A."/>
            <person name="Goff S.P."/>
            <person name="Metzger M.J."/>
        </authorList>
    </citation>
    <scope>NUCLEOTIDE SEQUENCE</scope>
    <source>
        <strain evidence="3">MELC-2E11</strain>
        <tissue evidence="3">Siphon/mantle</tissue>
    </source>
</reference>
<keyword evidence="1" id="KW-0863">Zinc-finger</keyword>
<protein>
    <recommendedName>
        <fullName evidence="2">B box-type domain-containing protein</fullName>
    </recommendedName>
</protein>
<sequence>MDRLSHVTYLVQFTSLLIRGVVKTRSTCKFSQNVNLKQNMASKFESSIQRDGDFIYDFTCSPCEENGLNTEAQHFCKECSKYYCNKCAPVHNTLYNRHTVFGRKDLDNWAGSTTTITNAVEICERHPGKSLELVCDDHDQLCCHVCIAVDHRPLRYIMMPYYPRLLRYTIMPYYPKLLRYIIMPYYPKLLRYTIMPYYPKLLRYTIMPYYPKLLSPVI</sequence>